<dbReference type="InterPro" id="IPR008979">
    <property type="entry name" value="Galactose-bd-like_sf"/>
</dbReference>
<accession>A0ABR2GPF7</accession>
<dbReference type="InterPro" id="IPR000421">
    <property type="entry name" value="FA58C"/>
</dbReference>
<organism evidence="2 3">
    <name type="scientific">Tritrichomonas musculus</name>
    <dbReference type="NCBI Taxonomy" id="1915356"/>
    <lineage>
        <taxon>Eukaryota</taxon>
        <taxon>Metamonada</taxon>
        <taxon>Parabasalia</taxon>
        <taxon>Tritrichomonadida</taxon>
        <taxon>Tritrichomonadidae</taxon>
        <taxon>Tritrichomonas</taxon>
    </lineage>
</organism>
<comment type="caution">
    <text evidence="2">The sequence shown here is derived from an EMBL/GenBank/DDBJ whole genome shotgun (WGS) entry which is preliminary data.</text>
</comment>
<keyword evidence="3" id="KW-1185">Reference proteome</keyword>
<reference evidence="2 3" key="1">
    <citation type="submission" date="2024-04" db="EMBL/GenBank/DDBJ databases">
        <title>Tritrichomonas musculus Genome.</title>
        <authorList>
            <person name="Alves-Ferreira E."/>
            <person name="Grigg M."/>
            <person name="Lorenzi H."/>
            <person name="Galac M."/>
        </authorList>
    </citation>
    <scope>NUCLEOTIDE SEQUENCE [LARGE SCALE GENOMIC DNA]</scope>
    <source>
        <strain evidence="2 3">EAF2021</strain>
    </source>
</reference>
<evidence type="ECO:0000259" key="1">
    <source>
        <dbReference type="PROSITE" id="PS50022"/>
    </source>
</evidence>
<name>A0ABR2GPF7_9EUKA</name>
<dbReference type="PROSITE" id="PS50022">
    <property type="entry name" value="FA58C_3"/>
    <property type="match status" value="1"/>
</dbReference>
<gene>
    <name evidence="2" type="ORF">M9Y10_040377</name>
</gene>
<proteinExistence type="predicted"/>
<dbReference type="EMBL" id="JAPFFF010000073">
    <property type="protein sequence ID" value="KAK8835829.1"/>
    <property type="molecule type" value="Genomic_DNA"/>
</dbReference>
<sequence>MSLNKQIQLNFSSILQVPIQSYSNEFTFVVNGKEFQTSRLISDLISPKISQIHSIDPTLDILIINTKEKGDFSRILQLVNFQLNEIEDNEVPFFTEVLQILCNDKIEIKDENPIELTKDNVIKELQKHESNSKVNSELYLKEIEFISTVMNELMASQEDELISLSKETLERILNNENLIIDSEDALLRFVNKLYKSDKSYSNLYEYVYFSYVTSPAMKEFTEIFDMNDITGEIWIRLCERLDKEIVKLSARKSCRHEKKIFTPNEKDPFSGIINYLRENPSTENEVKVTASSVNSNDEPYQPRTVILKENNDGWFISKNRSGSWLTIDFNEHRIIPTDYTIRSYKTYPNWAHPKSWVVEVSNDNSKWTVIDEVNNCSFLNGRRVVHTFKIEKNLSDEFRYFRFRQTGPNWINNNHLVFESIEVYGELI</sequence>
<dbReference type="Pfam" id="PF00754">
    <property type="entry name" value="F5_F8_type_C"/>
    <property type="match status" value="1"/>
</dbReference>
<evidence type="ECO:0000313" key="2">
    <source>
        <dbReference type="EMBL" id="KAK8835829.1"/>
    </source>
</evidence>
<dbReference type="Gene3D" id="2.60.120.260">
    <property type="entry name" value="Galactose-binding domain-like"/>
    <property type="match status" value="1"/>
</dbReference>
<dbReference type="Proteomes" id="UP001470230">
    <property type="component" value="Unassembled WGS sequence"/>
</dbReference>
<dbReference type="SUPFAM" id="SSF49785">
    <property type="entry name" value="Galactose-binding domain-like"/>
    <property type="match status" value="1"/>
</dbReference>
<feature type="domain" description="F5/8 type C" evidence="1">
    <location>
        <begin position="270"/>
        <end position="426"/>
    </location>
</feature>
<evidence type="ECO:0000313" key="3">
    <source>
        <dbReference type="Proteomes" id="UP001470230"/>
    </source>
</evidence>
<protein>
    <recommendedName>
        <fullName evidence="1">F5/8 type C domain-containing protein</fullName>
    </recommendedName>
</protein>